<proteinExistence type="predicted"/>
<dbReference type="KEGG" id="bsto:C0V70_10260"/>
<name>A0A2K9NSI5_BACTC</name>
<protein>
    <submittedName>
        <fullName evidence="1">Uncharacterized protein</fullName>
    </submittedName>
</protein>
<dbReference type="OrthoDB" id="5293690at2"/>
<organism evidence="1 2">
    <name type="scientific">Bacteriovorax stolpii</name>
    <name type="common">Bdellovibrio stolpii</name>
    <dbReference type="NCBI Taxonomy" id="960"/>
    <lineage>
        <taxon>Bacteria</taxon>
        <taxon>Pseudomonadati</taxon>
        <taxon>Bdellovibrionota</taxon>
        <taxon>Bacteriovoracia</taxon>
        <taxon>Bacteriovoracales</taxon>
        <taxon>Bacteriovoracaceae</taxon>
        <taxon>Bacteriovorax</taxon>
    </lineage>
</organism>
<evidence type="ECO:0000313" key="1">
    <source>
        <dbReference type="EMBL" id="AUN98481.1"/>
    </source>
</evidence>
<reference evidence="1 2" key="1">
    <citation type="submission" date="2018-01" db="EMBL/GenBank/DDBJ databases">
        <title>Complete genome sequence of Bacteriovorax stolpii DSM12778.</title>
        <authorList>
            <person name="Tang B."/>
            <person name="Chang J."/>
        </authorList>
    </citation>
    <scope>NUCLEOTIDE SEQUENCE [LARGE SCALE GENOMIC DNA]</scope>
    <source>
        <strain evidence="1 2">DSM 12778</strain>
    </source>
</reference>
<evidence type="ECO:0000313" key="2">
    <source>
        <dbReference type="Proteomes" id="UP000235584"/>
    </source>
</evidence>
<gene>
    <name evidence="1" type="ORF">C0V70_10260</name>
</gene>
<dbReference type="Proteomes" id="UP000235584">
    <property type="component" value="Chromosome"/>
</dbReference>
<accession>A0A2K9NSI5</accession>
<dbReference type="RefSeq" id="WP_102243772.1">
    <property type="nucleotide sequence ID" value="NZ_CP025704.1"/>
</dbReference>
<dbReference type="AlphaFoldDB" id="A0A2K9NSI5"/>
<sequence length="164" mass="18486">MKLFLVLAMLSTTAMAETFKLPAGITFRAKGVGYDCGEFFTDYRPAPKKYADQKITFLQLAADKDLNTFLVEGTFPGTDGGLCTFGLFLNRSRDTKSMEIDHTEVVSTGSVEACTETKNWIDYNMSSMKYYASKRGIRFIAFEVMNEENDVCPNNTVRAVFDRR</sequence>
<dbReference type="EMBL" id="CP025704">
    <property type="protein sequence ID" value="AUN98481.1"/>
    <property type="molecule type" value="Genomic_DNA"/>
</dbReference>
<keyword evidence="2" id="KW-1185">Reference proteome</keyword>